<feature type="compositionally biased region" description="Basic and acidic residues" evidence="1">
    <location>
        <begin position="111"/>
        <end position="167"/>
    </location>
</feature>
<gene>
    <name evidence="2" type="ORF">G3I66_02250</name>
</gene>
<feature type="non-terminal residue" evidence="2">
    <location>
        <position position="1"/>
    </location>
</feature>
<feature type="compositionally biased region" description="Basic and acidic residues" evidence="1">
    <location>
        <begin position="92"/>
        <end position="102"/>
    </location>
</feature>
<dbReference type="GO" id="GO:0008233">
    <property type="term" value="F:peptidase activity"/>
    <property type="evidence" value="ECO:0007669"/>
    <property type="project" value="UniProtKB-KW"/>
</dbReference>
<organism evidence="2 3">
    <name type="scientific">Streptomyces rubrogriseus</name>
    <dbReference type="NCBI Taxonomy" id="194673"/>
    <lineage>
        <taxon>Bacteria</taxon>
        <taxon>Bacillati</taxon>
        <taxon>Actinomycetota</taxon>
        <taxon>Actinomycetes</taxon>
        <taxon>Kitasatosporales</taxon>
        <taxon>Streptomycetaceae</taxon>
        <taxon>Streptomyces</taxon>
        <taxon>Streptomyces violaceoruber group</taxon>
    </lineage>
</organism>
<evidence type="ECO:0000313" key="2">
    <source>
        <dbReference type="EMBL" id="NEC32015.1"/>
    </source>
</evidence>
<evidence type="ECO:0000256" key="1">
    <source>
        <dbReference type="SAM" id="MobiDB-lite"/>
    </source>
</evidence>
<evidence type="ECO:0000313" key="3">
    <source>
        <dbReference type="Proteomes" id="UP000475666"/>
    </source>
</evidence>
<feature type="region of interest" description="Disordered" evidence="1">
    <location>
        <begin position="81"/>
        <end position="178"/>
    </location>
</feature>
<keyword evidence="2" id="KW-0645">Protease</keyword>
<reference evidence="2 3" key="1">
    <citation type="submission" date="2020-01" db="EMBL/GenBank/DDBJ databases">
        <title>Insect and environment-associated Actinomycetes.</title>
        <authorList>
            <person name="Currrie C."/>
            <person name="Chevrette M."/>
            <person name="Carlson C."/>
            <person name="Stubbendieck R."/>
            <person name="Wendt-Pienkowski E."/>
        </authorList>
    </citation>
    <scope>NUCLEOTIDE SEQUENCE [LARGE SCALE GENOMIC DNA]</scope>
    <source>
        <strain evidence="2 3">SID7739</strain>
    </source>
</reference>
<accession>A0A6G3T6F2</accession>
<dbReference type="Proteomes" id="UP000475666">
    <property type="component" value="Unassembled WGS sequence"/>
</dbReference>
<dbReference type="EMBL" id="JAAGMQ010000063">
    <property type="protein sequence ID" value="NEC32015.1"/>
    <property type="molecule type" value="Genomic_DNA"/>
</dbReference>
<dbReference type="GO" id="GO:0006508">
    <property type="term" value="P:proteolysis"/>
    <property type="evidence" value="ECO:0007669"/>
    <property type="project" value="UniProtKB-KW"/>
</dbReference>
<keyword evidence="2" id="KW-0378">Hydrolase</keyword>
<name>A0A6G3T6F2_9ACTN</name>
<sequence>ADRVGGRLTAGVAALDRLRDRRDELAGRLRSYQVMHQHSLRGEEDPAVDGLYLRAHTLLRARPCDVRAAEAAVDAYTRRVDGHTGATGPAARDGDGARDGHGDGYGSGDGRGVRDEHGGEDGRGAGDGHGAREVHGAQDRHGRGDDGRGARDGYAARDGDGPRDGYGARDGYGGGDAS</sequence>
<proteinExistence type="predicted"/>
<comment type="caution">
    <text evidence="2">The sequence shown here is derived from an EMBL/GenBank/DDBJ whole genome shotgun (WGS) entry which is preliminary data.</text>
</comment>
<protein>
    <submittedName>
        <fullName evidence="2">Serine protease</fullName>
    </submittedName>
</protein>
<feature type="compositionally biased region" description="Gly residues" evidence="1">
    <location>
        <begin position="168"/>
        <end position="178"/>
    </location>
</feature>
<dbReference type="AlphaFoldDB" id="A0A6G3T6F2"/>